<proteinExistence type="predicted"/>
<feature type="compositionally biased region" description="Basic and acidic residues" evidence="1">
    <location>
        <begin position="1"/>
        <end position="21"/>
    </location>
</feature>
<feature type="compositionally biased region" description="Basic and acidic residues" evidence="1">
    <location>
        <begin position="82"/>
        <end position="106"/>
    </location>
</feature>
<dbReference type="EMBL" id="JASDAP010000004">
    <property type="protein sequence ID" value="KAK1904744.1"/>
    <property type="molecule type" value="Genomic_DNA"/>
</dbReference>
<dbReference type="Proteomes" id="UP001228049">
    <property type="component" value="Unassembled WGS sequence"/>
</dbReference>
<comment type="caution">
    <text evidence="2">The sequence shown here is derived from an EMBL/GenBank/DDBJ whole genome shotgun (WGS) entry which is preliminary data.</text>
</comment>
<accession>A0AAD9FK31</accession>
<feature type="region of interest" description="Disordered" evidence="1">
    <location>
        <begin position="71"/>
        <end position="106"/>
    </location>
</feature>
<evidence type="ECO:0000256" key="1">
    <source>
        <dbReference type="SAM" id="MobiDB-lite"/>
    </source>
</evidence>
<evidence type="ECO:0000313" key="3">
    <source>
        <dbReference type="Proteomes" id="UP001228049"/>
    </source>
</evidence>
<evidence type="ECO:0000313" key="2">
    <source>
        <dbReference type="EMBL" id="KAK1904744.1"/>
    </source>
</evidence>
<reference evidence="2" key="1">
    <citation type="submission" date="2023-04" db="EMBL/GenBank/DDBJ databases">
        <title>Chromosome-level genome of Chaenocephalus aceratus.</title>
        <authorList>
            <person name="Park H."/>
        </authorList>
    </citation>
    <scope>NUCLEOTIDE SEQUENCE</scope>
    <source>
        <strain evidence="2">DE</strain>
        <tissue evidence="2">Muscle</tissue>
    </source>
</reference>
<protein>
    <submittedName>
        <fullName evidence="2">Protein C4</fullName>
    </submittedName>
</protein>
<organism evidence="2 3">
    <name type="scientific">Dissostichus eleginoides</name>
    <name type="common">Patagonian toothfish</name>
    <name type="synonym">Dissostichus amissus</name>
    <dbReference type="NCBI Taxonomy" id="100907"/>
    <lineage>
        <taxon>Eukaryota</taxon>
        <taxon>Metazoa</taxon>
        <taxon>Chordata</taxon>
        <taxon>Craniata</taxon>
        <taxon>Vertebrata</taxon>
        <taxon>Euteleostomi</taxon>
        <taxon>Actinopterygii</taxon>
        <taxon>Neopterygii</taxon>
        <taxon>Teleostei</taxon>
        <taxon>Neoteleostei</taxon>
        <taxon>Acanthomorphata</taxon>
        <taxon>Eupercaria</taxon>
        <taxon>Perciformes</taxon>
        <taxon>Notothenioidei</taxon>
        <taxon>Nototheniidae</taxon>
        <taxon>Dissostichus</taxon>
    </lineage>
</organism>
<keyword evidence="3" id="KW-1185">Reference proteome</keyword>
<name>A0AAD9FK31_DISEL</name>
<dbReference type="AlphaFoldDB" id="A0AAD9FK31"/>
<feature type="region of interest" description="Disordered" evidence="1">
    <location>
        <begin position="1"/>
        <end position="30"/>
    </location>
</feature>
<sequence length="106" mass="12065">MVQKLTLKETKPSVTPKHQESSAHWPAPRSPWETILGRLIGSGRVNNGMMGTANVRVKGQQRGLHIHIESGKELRAQQANHDTADKVMMEERKRRKRDRGEEGYKV</sequence>
<gene>
    <name evidence="2" type="ORF">KUDE01_011925</name>
</gene>